<sequence length="100" mass="11290">MNTFQWIDSQTTERLLEDIHRANAGEFEMIDIANAPLLDGYKAVVGHAYALSGIVSGHPRLREGKEIVTSQLFFLDAERGIARTMNRWYRLAGRARGRGN</sequence>
<dbReference type="InterPro" id="IPR046574">
    <property type="entry name" value="DUF6634"/>
</dbReference>
<proteinExistence type="predicted"/>
<accession>A0A5Q0C9Y7</accession>
<organism evidence="1 2">
    <name type="scientific">Rhizobium grahamii</name>
    <dbReference type="NCBI Taxonomy" id="1120045"/>
    <lineage>
        <taxon>Bacteria</taxon>
        <taxon>Pseudomonadati</taxon>
        <taxon>Pseudomonadota</taxon>
        <taxon>Alphaproteobacteria</taxon>
        <taxon>Hyphomicrobiales</taxon>
        <taxon>Rhizobiaceae</taxon>
        <taxon>Rhizobium/Agrobacterium group</taxon>
        <taxon>Rhizobium</taxon>
    </lineage>
</organism>
<evidence type="ECO:0000313" key="2">
    <source>
        <dbReference type="Proteomes" id="UP000326881"/>
    </source>
</evidence>
<dbReference type="RefSeq" id="WP_153270731.1">
    <property type="nucleotide sequence ID" value="NZ_CP043498.1"/>
</dbReference>
<reference evidence="1 2" key="1">
    <citation type="submission" date="2019-08" db="EMBL/GenBank/DDBJ databases">
        <title>Prosopis cineraria nodule microbiome.</title>
        <authorList>
            <person name="Ali R."/>
            <person name="Chaluvadi S.R."/>
            <person name="Wang X."/>
        </authorList>
    </citation>
    <scope>NUCLEOTIDE SEQUENCE [LARGE SCALE GENOMIC DNA]</scope>
    <source>
        <strain evidence="1 2">BG7</strain>
    </source>
</reference>
<dbReference type="OrthoDB" id="7870532at2"/>
<dbReference type="AlphaFoldDB" id="A0A5Q0C9Y7"/>
<gene>
    <name evidence="1" type="ORF">FZ934_08630</name>
</gene>
<keyword evidence="2" id="KW-1185">Reference proteome</keyword>
<dbReference type="Pfam" id="PF20339">
    <property type="entry name" value="DUF6634"/>
    <property type="match status" value="1"/>
</dbReference>
<dbReference type="KEGG" id="rgr:FZ934_08630"/>
<dbReference type="Proteomes" id="UP000326881">
    <property type="component" value="Chromosome"/>
</dbReference>
<protein>
    <submittedName>
        <fullName evidence="1">Uncharacterized protein</fullName>
    </submittedName>
</protein>
<evidence type="ECO:0000313" key="1">
    <source>
        <dbReference type="EMBL" id="QFY60489.1"/>
    </source>
</evidence>
<name>A0A5Q0C9Y7_9HYPH</name>
<dbReference type="EMBL" id="CP043498">
    <property type="protein sequence ID" value="QFY60489.1"/>
    <property type="molecule type" value="Genomic_DNA"/>
</dbReference>